<dbReference type="EC" id="3.4.16.-" evidence="7"/>
<keyword evidence="2 7" id="KW-0121">Carboxypeptidase</keyword>
<dbReference type="PROSITE" id="PS00131">
    <property type="entry name" value="CARBOXYPEPT_SER_SER"/>
    <property type="match status" value="1"/>
</dbReference>
<dbReference type="Proteomes" id="UP001141327">
    <property type="component" value="Unassembled WGS sequence"/>
</dbReference>
<dbReference type="EMBL" id="JAPMOS010000010">
    <property type="protein sequence ID" value="KAJ4460845.1"/>
    <property type="molecule type" value="Genomic_DNA"/>
</dbReference>
<dbReference type="InterPro" id="IPR001563">
    <property type="entry name" value="Peptidase_S10"/>
</dbReference>
<feature type="signal peptide" evidence="7">
    <location>
        <begin position="1"/>
        <end position="17"/>
    </location>
</feature>
<organism evidence="8 9">
    <name type="scientific">Paratrimastix pyriformis</name>
    <dbReference type="NCBI Taxonomy" id="342808"/>
    <lineage>
        <taxon>Eukaryota</taxon>
        <taxon>Metamonada</taxon>
        <taxon>Preaxostyla</taxon>
        <taxon>Paratrimastigidae</taxon>
        <taxon>Paratrimastix</taxon>
    </lineage>
</organism>
<dbReference type="Gene3D" id="3.40.50.1820">
    <property type="entry name" value="alpha/beta hydrolase"/>
    <property type="match status" value="1"/>
</dbReference>
<comment type="caution">
    <text evidence="8">The sequence shown here is derived from an EMBL/GenBank/DDBJ whole genome shotgun (WGS) entry which is preliminary data.</text>
</comment>
<evidence type="ECO:0000256" key="4">
    <source>
        <dbReference type="ARBA" id="ARBA00022729"/>
    </source>
</evidence>
<keyword evidence="3 7" id="KW-0645">Protease</keyword>
<dbReference type="PRINTS" id="PR00724">
    <property type="entry name" value="CRBOXYPTASEC"/>
</dbReference>
<name>A0ABQ8UVR2_9EUKA</name>
<evidence type="ECO:0000313" key="9">
    <source>
        <dbReference type="Proteomes" id="UP001141327"/>
    </source>
</evidence>
<keyword evidence="9" id="KW-1185">Reference proteome</keyword>
<evidence type="ECO:0000256" key="2">
    <source>
        <dbReference type="ARBA" id="ARBA00022645"/>
    </source>
</evidence>
<feature type="chain" id="PRO_5044962128" description="Carboxypeptidase" evidence="7">
    <location>
        <begin position="18"/>
        <end position="467"/>
    </location>
</feature>
<dbReference type="Pfam" id="PF00450">
    <property type="entry name" value="Peptidase_S10"/>
    <property type="match status" value="1"/>
</dbReference>
<sequence>MRTLSVVLLFWSYLAFAALRVPRKLDEFLQVPQIVKDDHSAVYVSRYLDHPELAQNLTRIHNLFGDQFAYSGYITTQPSLGSNLFYLFFEARNGNKKAPVLLWLQGGPGGSSLFGCFSEVGPFELTGDPAMPSPRKLSWGNNYAMLFIDNPVMTGFSYTEHEEGYSHTEAQVADNLYKALQQFFTIHPEYQKNEFYLTGESYAGKYIPALGARIDAENRRGGLPFINLKGLAIGDGLVDPITQIGAYADVLGSFGMAGDAEVTAIAAVQQRCQAAIAQAQWREAGDCFADLINGPPDLIQNITHTNNYYDLRTTNEPSYGPDEGQFANRSDVRAALHVGSHYFQESAIPYLALYSDMMQSEVTDLVLLLTAGYKVALYNGQYDLIVAPATTAGMLSSLPWVGTTSFLQQPMRIWKVDPADGEIAGYVRSFKNLQYIVVRDAGHILPFNQPRRALDLITRFVENKPFF</sequence>
<evidence type="ECO:0000256" key="5">
    <source>
        <dbReference type="ARBA" id="ARBA00022801"/>
    </source>
</evidence>
<comment type="similarity">
    <text evidence="1 7">Belongs to the peptidase S10 family.</text>
</comment>
<keyword evidence="4 7" id="KW-0732">Signal</keyword>
<evidence type="ECO:0000256" key="1">
    <source>
        <dbReference type="ARBA" id="ARBA00009431"/>
    </source>
</evidence>
<dbReference type="InterPro" id="IPR029058">
    <property type="entry name" value="AB_hydrolase_fold"/>
</dbReference>
<evidence type="ECO:0000256" key="7">
    <source>
        <dbReference type="RuleBase" id="RU361156"/>
    </source>
</evidence>
<evidence type="ECO:0000256" key="3">
    <source>
        <dbReference type="ARBA" id="ARBA00022670"/>
    </source>
</evidence>
<keyword evidence="6" id="KW-0325">Glycoprotein</keyword>
<dbReference type="PANTHER" id="PTHR11802:SF472">
    <property type="entry name" value="SERINE CARBOXYPEPTIDASE CPVL-RELATED"/>
    <property type="match status" value="1"/>
</dbReference>
<proteinExistence type="inferred from homology"/>
<gene>
    <name evidence="8" type="ORF">PAPYR_2664</name>
</gene>
<reference evidence="8" key="1">
    <citation type="journal article" date="2022" name="bioRxiv">
        <title>Genomics of Preaxostyla Flagellates Illuminates Evolutionary Transitions and the Path Towards Mitochondrial Loss.</title>
        <authorList>
            <person name="Novak L.V.F."/>
            <person name="Treitli S.C."/>
            <person name="Pyrih J."/>
            <person name="Halakuc P."/>
            <person name="Pipaliya S.V."/>
            <person name="Vacek V."/>
            <person name="Brzon O."/>
            <person name="Soukal P."/>
            <person name="Eme L."/>
            <person name="Dacks J.B."/>
            <person name="Karnkowska A."/>
            <person name="Elias M."/>
            <person name="Hampl V."/>
        </authorList>
    </citation>
    <scope>NUCLEOTIDE SEQUENCE</scope>
    <source>
        <strain evidence="8">RCP-MX</strain>
    </source>
</reference>
<evidence type="ECO:0000256" key="6">
    <source>
        <dbReference type="ARBA" id="ARBA00023180"/>
    </source>
</evidence>
<accession>A0ABQ8UVR2</accession>
<dbReference type="InterPro" id="IPR018202">
    <property type="entry name" value="Ser_caboxypep_ser_AS"/>
</dbReference>
<dbReference type="PANTHER" id="PTHR11802">
    <property type="entry name" value="SERINE PROTEASE FAMILY S10 SERINE CARBOXYPEPTIDASE"/>
    <property type="match status" value="1"/>
</dbReference>
<protein>
    <recommendedName>
        <fullName evidence="7">Carboxypeptidase</fullName>
        <ecNumber evidence="7">3.4.16.-</ecNumber>
    </recommendedName>
</protein>
<evidence type="ECO:0000313" key="8">
    <source>
        <dbReference type="EMBL" id="KAJ4460845.1"/>
    </source>
</evidence>
<dbReference type="SUPFAM" id="SSF53474">
    <property type="entry name" value="alpha/beta-Hydrolases"/>
    <property type="match status" value="1"/>
</dbReference>
<keyword evidence="5 7" id="KW-0378">Hydrolase</keyword>